<dbReference type="Pfam" id="PF12796">
    <property type="entry name" value="Ank_2"/>
    <property type="match status" value="1"/>
</dbReference>
<reference evidence="1" key="1">
    <citation type="submission" date="2011-10" db="EMBL/GenBank/DDBJ databases">
        <title>Provirophages and transpovirons: unique mobilome of giant viruses.</title>
        <authorList>
            <person name="Desnues C."/>
            <person name="LaScola B."/>
            <person name="Yutin N."/>
            <person name="Fournous G."/>
            <person name="Koonin E."/>
            <person name="Raoult D."/>
        </authorList>
    </citation>
    <scope>NUCLEOTIDE SEQUENCE</scope>
    <source>
        <strain evidence="1">Mv13-mv</strain>
    </source>
</reference>
<protein>
    <submittedName>
        <fullName evidence="1">Putative ankyrin repeat protein</fullName>
    </submittedName>
</protein>
<gene>
    <name evidence="1" type="ORF">mv_R1020</name>
</gene>
<proteinExistence type="predicted"/>
<evidence type="ECO:0000313" key="1">
    <source>
        <dbReference type="EMBL" id="AEX63222.1"/>
    </source>
</evidence>
<dbReference type="CDD" id="cd09917">
    <property type="entry name" value="F-box_SF"/>
    <property type="match status" value="1"/>
</dbReference>
<dbReference type="Gene3D" id="1.25.40.20">
    <property type="entry name" value="Ankyrin repeat-containing domain"/>
    <property type="match status" value="1"/>
</dbReference>
<dbReference type="InterPro" id="IPR002110">
    <property type="entry name" value="Ankyrin_rpt"/>
</dbReference>
<accession>H2EFF7</accession>
<dbReference type="EMBL" id="JN885999">
    <property type="protein sequence ID" value="AEX63222.1"/>
    <property type="molecule type" value="Genomic_DNA"/>
</dbReference>
<dbReference type="InterPro" id="IPR036770">
    <property type="entry name" value="Ankyrin_rpt-contain_sf"/>
</dbReference>
<sequence>MKVYKLPVEIWIHILNYLDDSKINFCLTNSKFITLLPLLNYKNDIADYAAKNGYHDAIKFMVKYLVSNGADLSVDNYYPHEIALQNGHLEIVKYLENNEKNFVKEKNIF</sequence>
<dbReference type="SUPFAM" id="SSF48403">
    <property type="entry name" value="Ankyrin repeat"/>
    <property type="match status" value="1"/>
</dbReference>
<organism evidence="1">
    <name type="scientific">Moumouvirus sp. 'Monve'</name>
    <dbReference type="NCBI Taxonomy" id="1128131"/>
    <lineage>
        <taxon>Viruses</taxon>
        <taxon>Varidnaviria</taxon>
        <taxon>Bamfordvirae</taxon>
        <taxon>Nucleocytoviricota</taxon>
        <taxon>Megaviricetes</taxon>
        <taxon>Imitervirales</taxon>
        <taxon>Mimiviridae</taxon>
        <taxon>Megamimivirinae</taxon>
        <taxon>Moumouvirus</taxon>
    </lineage>
</organism>
<name>H2EFF7_9VIRU</name>